<name>A0A939DVR9_9MICO</name>
<reference evidence="1" key="1">
    <citation type="submission" date="2020-12" db="EMBL/GenBank/DDBJ databases">
        <title>PHA producing bacteria isolated from mangrove.</title>
        <authorList>
            <person name="Zheng W."/>
            <person name="Yu S."/>
            <person name="Huang Y."/>
        </authorList>
    </citation>
    <scope>NUCLEOTIDE SEQUENCE</scope>
    <source>
        <strain evidence="1">GN8-5</strain>
    </source>
</reference>
<accession>A0A939DVR9</accession>
<dbReference type="Pfam" id="PF11662">
    <property type="entry name" value="DUF3263"/>
    <property type="match status" value="1"/>
</dbReference>
<organism evidence="1 2">
    <name type="scientific">Microbacterium esteraromaticum</name>
    <dbReference type="NCBI Taxonomy" id="57043"/>
    <lineage>
        <taxon>Bacteria</taxon>
        <taxon>Bacillati</taxon>
        <taxon>Actinomycetota</taxon>
        <taxon>Actinomycetes</taxon>
        <taxon>Micrococcales</taxon>
        <taxon>Microbacteriaceae</taxon>
        <taxon>Microbacterium</taxon>
    </lineage>
</organism>
<evidence type="ECO:0000313" key="2">
    <source>
        <dbReference type="Proteomes" id="UP000664385"/>
    </source>
</evidence>
<dbReference type="RefSeq" id="WP_206823658.1">
    <property type="nucleotide sequence ID" value="NZ_JAEMWU010000001.1"/>
</dbReference>
<dbReference type="InterPro" id="IPR021678">
    <property type="entry name" value="DUF3263"/>
</dbReference>
<sequence>MNAAELLAFERTRPRHDGTKEEAICAEFGITPARYYIFLTRAAGSLEGLAADPITARRVRAAGERRRERTAA</sequence>
<gene>
    <name evidence="1" type="ORF">JF543_08005</name>
</gene>
<dbReference type="EMBL" id="JAEMWU010000001">
    <property type="protein sequence ID" value="MBN8205904.1"/>
    <property type="molecule type" value="Genomic_DNA"/>
</dbReference>
<protein>
    <submittedName>
        <fullName evidence="1">DUF3263 domain-containing protein</fullName>
    </submittedName>
</protein>
<proteinExistence type="predicted"/>
<evidence type="ECO:0000313" key="1">
    <source>
        <dbReference type="EMBL" id="MBN8205904.1"/>
    </source>
</evidence>
<comment type="caution">
    <text evidence="1">The sequence shown here is derived from an EMBL/GenBank/DDBJ whole genome shotgun (WGS) entry which is preliminary data.</text>
</comment>
<dbReference type="AlphaFoldDB" id="A0A939DVR9"/>
<dbReference type="Proteomes" id="UP000664385">
    <property type="component" value="Unassembled WGS sequence"/>
</dbReference>